<dbReference type="EMBL" id="JAPCWZ010000003">
    <property type="protein sequence ID" value="KAK8873188.1"/>
    <property type="molecule type" value="Genomic_DNA"/>
</dbReference>
<protein>
    <submittedName>
        <fullName evidence="1">Uncharacterized protein</fullName>
    </submittedName>
</protein>
<evidence type="ECO:0000313" key="2">
    <source>
        <dbReference type="Proteomes" id="UP001390339"/>
    </source>
</evidence>
<dbReference type="Proteomes" id="UP001390339">
    <property type="component" value="Unassembled WGS sequence"/>
</dbReference>
<accession>A0ABR2J6M1</accession>
<gene>
    <name evidence="1" type="ORF">PGQ11_003702</name>
</gene>
<evidence type="ECO:0000313" key="1">
    <source>
        <dbReference type="EMBL" id="KAK8873188.1"/>
    </source>
</evidence>
<sequence length="97" mass="10481">MVDTGKRHWTSQVKSRVPVPNTGLFGSQGSPSLVSYTLRQTYPSRSGPCYPHLHLKSLRAQQVEINNNSAVNGPSGAMVWDDVPALGLLPQIIKALG</sequence>
<name>A0ABR2J6M1_9PEZI</name>
<comment type="caution">
    <text evidence="1">The sequence shown here is derived from an EMBL/GenBank/DDBJ whole genome shotgun (WGS) entry which is preliminary data.</text>
</comment>
<reference evidence="1 2" key="1">
    <citation type="journal article" date="2024" name="IMA Fungus">
        <title>Apiospora arundinis, a panoply of carbohydrate-active enzymes and secondary metabolites.</title>
        <authorList>
            <person name="Sorensen T."/>
            <person name="Petersen C."/>
            <person name="Muurmann A.T."/>
            <person name="Christiansen J.V."/>
            <person name="Brundto M.L."/>
            <person name="Overgaard C.K."/>
            <person name="Boysen A.T."/>
            <person name="Wollenberg R.D."/>
            <person name="Larsen T.O."/>
            <person name="Sorensen J.L."/>
            <person name="Nielsen K.L."/>
            <person name="Sondergaard T.E."/>
        </authorList>
    </citation>
    <scope>NUCLEOTIDE SEQUENCE [LARGE SCALE GENOMIC DNA]</scope>
    <source>
        <strain evidence="1 2">AAU 773</strain>
    </source>
</reference>
<organism evidence="1 2">
    <name type="scientific">Apiospora arundinis</name>
    <dbReference type="NCBI Taxonomy" id="335852"/>
    <lineage>
        <taxon>Eukaryota</taxon>
        <taxon>Fungi</taxon>
        <taxon>Dikarya</taxon>
        <taxon>Ascomycota</taxon>
        <taxon>Pezizomycotina</taxon>
        <taxon>Sordariomycetes</taxon>
        <taxon>Xylariomycetidae</taxon>
        <taxon>Amphisphaeriales</taxon>
        <taxon>Apiosporaceae</taxon>
        <taxon>Apiospora</taxon>
    </lineage>
</organism>
<proteinExistence type="predicted"/>
<keyword evidence="2" id="KW-1185">Reference proteome</keyword>